<keyword evidence="10" id="KW-1185">Reference proteome</keyword>
<feature type="domain" description="SusD-like N-terminal" evidence="8">
    <location>
        <begin position="81"/>
        <end position="237"/>
    </location>
</feature>
<feature type="chain" id="PRO_5020568767" evidence="6">
    <location>
        <begin position="20"/>
        <end position="480"/>
    </location>
</feature>
<evidence type="ECO:0000256" key="2">
    <source>
        <dbReference type="ARBA" id="ARBA00006275"/>
    </source>
</evidence>
<organism evidence="9 10">
    <name type="scientific">Dyadobacter psychrotolerans</name>
    <dbReference type="NCBI Taxonomy" id="2541721"/>
    <lineage>
        <taxon>Bacteria</taxon>
        <taxon>Pseudomonadati</taxon>
        <taxon>Bacteroidota</taxon>
        <taxon>Cytophagia</taxon>
        <taxon>Cytophagales</taxon>
        <taxon>Spirosomataceae</taxon>
        <taxon>Dyadobacter</taxon>
    </lineage>
</organism>
<feature type="domain" description="RagB/SusD" evidence="7">
    <location>
        <begin position="354"/>
        <end position="473"/>
    </location>
</feature>
<comment type="similarity">
    <text evidence="2">Belongs to the SusD family.</text>
</comment>
<evidence type="ECO:0000256" key="5">
    <source>
        <dbReference type="ARBA" id="ARBA00023237"/>
    </source>
</evidence>
<evidence type="ECO:0000256" key="1">
    <source>
        <dbReference type="ARBA" id="ARBA00004442"/>
    </source>
</evidence>
<dbReference type="Proteomes" id="UP000294850">
    <property type="component" value="Unassembled WGS sequence"/>
</dbReference>
<dbReference type="GO" id="GO:0009279">
    <property type="term" value="C:cell outer membrane"/>
    <property type="evidence" value="ECO:0007669"/>
    <property type="project" value="UniProtKB-SubCell"/>
</dbReference>
<gene>
    <name evidence="9" type="ORF">E0F88_04615</name>
</gene>
<protein>
    <submittedName>
        <fullName evidence="9">RagB/SusD family nutrient uptake outer membrane protein</fullName>
    </submittedName>
</protein>
<dbReference type="Pfam" id="PF14322">
    <property type="entry name" value="SusD-like_3"/>
    <property type="match status" value="1"/>
</dbReference>
<dbReference type="Gene3D" id="1.25.40.390">
    <property type="match status" value="1"/>
</dbReference>
<keyword evidence="5" id="KW-0998">Cell outer membrane</keyword>
<keyword evidence="3 6" id="KW-0732">Signal</keyword>
<evidence type="ECO:0000256" key="4">
    <source>
        <dbReference type="ARBA" id="ARBA00023136"/>
    </source>
</evidence>
<dbReference type="InterPro" id="IPR033985">
    <property type="entry name" value="SusD-like_N"/>
</dbReference>
<feature type="signal peptide" evidence="6">
    <location>
        <begin position="1"/>
        <end position="19"/>
    </location>
</feature>
<dbReference type="PROSITE" id="PS51257">
    <property type="entry name" value="PROKAR_LIPOPROTEIN"/>
    <property type="match status" value="1"/>
</dbReference>
<name>A0A4R5E0B8_9BACT</name>
<evidence type="ECO:0000256" key="3">
    <source>
        <dbReference type="ARBA" id="ARBA00022729"/>
    </source>
</evidence>
<dbReference type="Pfam" id="PF07980">
    <property type="entry name" value="SusD_RagB"/>
    <property type="match status" value="1"/>
</dbReference>
<evidence type="ECO:0000313" key="10">
    <source>
        <dbReference type="Proteomes" id="UP000294850"/>
    </source>
</evidence>
<keyword evidence="4" id="KW-0472">Membrane</keyword>
<evidence type="ECO:0000256" key="6">
    <source>
        <dbReference type="SAM" id="SignalP"/>
    </source>
</evidence>
<reference evidence="9 10" key="1">
    <citation type="submission" date="2019-03" db="EMBL/GenBank/DDBJ databases">
        <title>Dyadobacter AR-3-6 sp. nov., isolated from arctic soil.</title>
        <authorList>
            <person name="Chaudhary D.K."/>
        </authorList>
    </citation>
    <scope>NUCLEOTIDE SEQUENCE [LARGE SCALE GENOMIC DNA]</scope>
    <source>
        <strain evidence="9 10">AR-3-6</strain>
    </source>
</reference>
<evidence type="ECO:0000313" key="9">
    <source>
        <dbReference type="EMBL" id="TDE17185.1"/>
    </source>
</evidence>
<evidence type="ECO:0000259" key="8">
    <source>
        <dbReference type="Pfam" id="PF14322"/>
    </source>
</evidence>
<proteinExistence type="inferred from homology"/>
<dbReference type="RefSeq" id="WP_131956949.1">
    <property type="nucleotide sequence ID" value="NZ_SMFL01000002.1"/>
</dbReference>
<dbReference type="CDD" id="cd08977">
    <property type="entry name" value="SusD"/>
    <property type="match status" value="1"/>
</dbReference>
<comment type="subcellular location">
    <subcellularLocation>
        <location evidence="1">Cell outer membrane</location>
    </subcellularLocation>
</comment>
<evidence type="ECO:0000259" key="7">
    <source>
        <dbReference type="Pfam" id="PF07980"/>
    </source>
</evidence>
<dbReference type="InterPro" id="IPR011990">
    <property type="entry name" value="TPR-like_helical_dom_sf"/>
</dbReference>
<dbReference type="SUPFAM" id="SSF48452">
    <property type="entry name" value="TPR-like"/>
    <property type="match status" value="1"/>
</dbReference>
<dbReference type="InterPro" id="IPR012944">
    <property type="entry name" value="SusD_RagB_dom"/>
</dbReference>
<dbReference type="EMBL" id="SMFL01000002">
    <property type="protein sequence ID" value="TDE17185.1"/>
    <property type="molecule type" value="Genomic_DNA"/>
</dbReference>
<accession>A0A4R5E0B8</accession>
<dbReference type="OrthoDB" id="1100079at2"/>
<dbReference type="AlphaFoldDB" id="A0A4R5E0B8"/>
<sequence>MKFKKIFTCSLAAMLAVFSAGCESDFLETGPSTSISDELLFRTVGGAQNAINGVYNYMRLRSTDIEYGSVLQFNNGFDIMGQDLIVRNSMGQMQIYYAHNSNVSRADGALTGQLWSYYYTIINNVNIILDNIDKAEGNAAQKDAIRGQAMAIRGWSYFNLIRAYQQTYAIAKDMPGVPYYSVGGTTEGKPREKVSVVYANIVTDLKAAIDILGPYSRAYKSQVNKSVAQGILAEVYLTMEDWTNAAAVAKAAKVGFPLMNQTQFQSGFNDWALGEWMWGVHQSSTQNFGNGSPFTLWANQTRGTRWTFDFLYVNDKFKDLFEKDDVRNQFWFRTDHGLWTSNKFREAQDDFYGDVVMMRSAEMYLIEAEALARSGKETESKEVLWQLQDARKATRSVASGNAYIEQILLERRKELYSEGMAWFDMIRTGKGFTRSGDHPAIVSLPARSWRFILQLPTTEFNSNKSLVTADQNPYEGIYQP</sequence>
<comment type="caution">
    <text evidence="9">The sequence shown here is derived from an EMBL/GenBank/DDBJ whole genome shotgun (WGS) entry which is preliminary data.</text>
</comment>